<dbReference type="Gene3D" id="2.60.200.20">
    <property type="match status" value="1"/>
</dbReference>
<feature type="domain" description="YscD/Y4YQ C-terminal" evidence="5">
    <location>
        <begin position="365"/>
        <end position="413"/>
    </location>
</feature>
<evidence type="ECO:0000259" key="1">
    <source>
        <dbReference type="Pfam" id="PF16693"/>
    </source>
</evidence>
<dbReference type="EMBL" id="OBKZ01000045">
    <property type="protein sequence ID" value="SOB54255.1"/>
    <property type="molecule type" value="Genomic_DNA"/>
</dbReference>
<dbReference type="InterPro" id="IPR053947">
    <property type="entry name" value="YscD_ppl__2nd"/>
</dbReference>
<evidence type="ECO:0000259" key="3">
    <source>
        <dbReference type="Pfam" id="PF21934"/>
    </source>
</evidence>
<dbReference type="Proteomes" id="UP000216897">
    <property type="component" value="Unassembled WGS sequence"/>
</dbReference>
<dbReference type="InterPro" id="IPR032034">
    <property type="entry name" value="YscD_ppl_1st"/>
</dbReference>
<dbReference type="EMBL" id="NQKG01000003">
    <property type="protein sequence ID" value="OZY56235.1"/>
    <property type="molecule type" value="Genomic_DNA"/>
</dbReference>
<dbReference type="InterPro" id="IPR012843">
    <property type="entry name" value="YscD"/>
</dbReference>
<dbReference type="Gene3D" id="3.30.1340.30">
    <property type="match status" value="2"/>
</dbReference>
<dbReference type="Pfam" id="PF23893">
    <property type="entry name" value="Y4YQ_C"/>
    <property type="match status" value="1"/>
</dbReference>
<feature type="domain" description="YscD-like Bon-like" evidence="1">
    <location>
        <begin position="159"/>
        <end position="219"/>
    </location>
</feature>
<dbReference type="Pfam" id="PF16697">
    <property type="entry name" value="Yop-YscD_cpl"/>
    <property type="match status" value="1"/>
</dbReference>
<dbReference type="InterPro" id="IPR008984">
    <property type="entry name" value="SMAD_FHA_dom_sf"/>
</dbReference>
<dbReference type="Pfam" id="PF21937">
    <property type="entry name" value="Yop-YscD_ppl_2nd"/>
    <property type="match status" value="1"/>
</dbReference>
<dbReference type="InterPro" id="IPR057770">
    <property type="entry name" value="YscD/Y4YQ_C"/>
</dbReference>
<evidence type="ECO:0000313" key="7">
    <source>
        <dbReference type="EMBL" id="SOB54255.1"/>
    </source>
</evidence>
<dbReference type="RefSeq" id="WP_094987258.1">
    <property type="nucleotide sequence ID" value="NZ_JAAQXW010000002.1"/>
</dbReference>
<dbReference type="AlphaFoldDB" id="A0AAX2HE15"/>
<evidence type="ECO:0000313" key="9">
    <source>
        <dbReference type="Proteomes" id="UP000219564"/>
    </source>
</evidence>
<evidence type="ECO:0000313" key="8">
    <source>
        <dbReference type="Proteomes" id="UP000216897"/>
    </source>
</evidence>
<dbReference type="InterPro" id="IPR053946">
    <property type="entry name" value="YscD_ppl_3rd"/>
</dbReference>
<reference evidence="6 8" key="1">
    <citation type="submission" date="2017-08" db="EMBL/GenBank/DDBJ databases">
        <title>Genomic and metabolic characterisation of spoilage-associated Pseudomonas species.</title>
        <authorList>
            <person name="Stanborough T."/>
            <person name="Fegan N."/>
            <person name="Powell S.M."/>
            <person name="Singh T."/>
            <person name="Tamplin M.L."/>
            <person name="Chandry P.S."/>
        </authorList>
    </citation>
    <scope>NUCLEOTIDE SEQUENCE [LARGE SCALE GENOMIC DNA]</scope>
    <source>
        <strain evidence="6 8">L1814</strain>
    </source>
</reference>
<evidence type="ECO:0000259" key="4">
    <source>
        <dbReference type="Pfam" id="PF21937"/>
    </source>
</evidence>
<reference evidence="7 9" key="2">
    <citation type="submission" date="2017-08" db="EMBL/GenBank/DDBJ databases">
        <authorList>
            <person name="Chaillou S."/>
        </authorList>
    </citation>
    <scope>NUCLEOTIDE SEQUENCE [LARGE SCALE GENOMIC DNA]</scope>
    <source>
        <strain evidence="7 9">MFPA15A1205</strain>
    </source>
</reference>
<dbReference type="SUPFAM" id="SSF49879">
    <property type="entry name" value="SMAD/FHA domain"/>
    <property type="match status" value="1"/>
</dbReference>
<comment type="caution">
    <text evidence="7">The sequence shown here is derived from an EMBL/GenBank/DDBJ whole genome shotgun (WGS) entry which is preliminary data.</text>
</comment>
<gene>
    <name evidence="7" type="primary">yscD</name>
    <name evidence="6" type="ORF">CJF38_04030</name>
    <name evidence="7" type="ORF">PLUA15_50128</name>
</gene>
<sequence length="422" mass="46742">MGWKIRFYSGLNQGAEVPLSAGRVVIGSDPLSADLVLVDDGIAAMHLLLEVDPQGVRLLEWDAACEPTQDGLPVQPGTVLHALAMQQCGPLSWAYCAQERAFAPLQPVIGRAQERRAPRHPAHWSGRVMAGLSVVLVVLLIGLMSDPWSSVNRSTADEDPLLGLQTFLSDKPYQHVQIEAPQADGGVLLTGYLDDNRSRLLLTQYLEKSGLSYRLELRSMEEVRQGVDFILQKFGYSRVRSTPSSKAGWIMLEGELAEQDDHWANIDTLLMADVPGLMGVENRVRLAGSHIKRLEQLLSDAHLTSALSYRDHGERIELRGQLDERQLNDFAQLQRTFRREFGASPTLELINRSRRGSAEELAFVVRGVSLGKVPYVVLNDSQKYPVNASTPNGVRVLSITDEAIVVSRGKQQFIIHLKGQTQ</sequence>
<keyword evidence="8" id="KW-1185">Reference proteome</keyword>
<accession>A0AAX2HE15</accession>
<dbReference type="InterPro" id="IPR032030">
    <property type="entry name" value="YscD_cytoplasmic_dom"/>
</dbReference>
<dbReference type="Pfam" id="PF21934">
    <property type="entry name" value="Yop-YscD_ppl_3rd"/>
    <property type="match status" value="1"/>
</dbReference>
<name>A0AAX2HE15_9PSED</name>
<dbReference type="Gene3D" id="3.30.70.1770">
    <property type="match status" value="1"/>
</dbReference>
<feature type="domain" description="YscD cytoplasmic" evidence="2">
    <location>
        <begin position="6"/>
        <end position="98"/>
    </location>
</feature>
<feature type="domain" description="YscD-like Bon-like" evidence="4">
    <location>
        <begin position="220"/>
        <end position="285"/>
    </location>
</feature>
<organism evidence="7 9">
    <name type="scientific">Pseudomonas lundensis</name>
    <dbReference type="NCBI Taxonomy" id="86185"/>
    <lineage>
        <taxon>Bacteria</taxon>
        <taxon>Pseudomonadati</taxon>
        <taxon>Pseudomonadota</taxon>
        <taxon>Gammaproteobacteria</taxon>
        <taxon>Pseudomonadales</taxon>
        <taxon>Pseudomonadaceae</taxon>
        <taxon>Pseudomonas</taxon>
    </lineage>
</organism>
<evidence type="ECO:0000259" key="2">
    <source>
        <dbReference type="Pfam" id="PF16697"/>
    </source>
</evidence>
<proteinExistence type="predicted"/>
<dbReference type="Proteomes" id="UP000219564">
    <property type="component" value="Unassembled WGS sequence"/>
</dbReference>
<evidence type="ECO:0000313" key="6">
    <source>
        <dbReference type="EMBL" id="OZY56235.1"/>
    </source>
</evidence>
<dbReference type="Pfam" id="PF16693">
    <property type="entry name" value="Yop-YscD_ppl_1st"/>
    <property type="match status" value="1"/>
</dbReference>
<dbReference type="NCBIfam" id="TIGR02500">
    <property type="entry name" value="type_III_yscD"/>
    <property type="match status" value="1"/>
</dbReference>
<feature type="domain" description="YscD-like Bon-like" evidence="3">
    <location>
        <begin position="290"/>
        <end position="351"/>
    </location>
</feature>
<protein>
    <submittedName>
        <fullName evidence="6">EscD/YscD/HrpQ family type III secretion system inner membrane ring protein</fullName>
    </submittedName>
    <submittedName>
        <fullName evidence="7">Yop proteins translocation protein D</fullName>
    </submittedName>
</protein>
<evidence type="ECO:0000259" key="5">
    <source>
        <dbReference type="Pfam" id="PF23893"/>
    </source>
</evidence>